<keyword evidence="4" id="KW-0460">Magnesium</keyword>
<evidence type="ECO:0000313" key="5">
    <source>
        <dbReference type="EMBL" id="MFD2095289.1"/>
    </source>
</evidence>
<dbReference type="PANTHER" id="PTHR12629:SF0">
    <property type="entry name" value="DIPHOSPHOINOSITOL-POLYPHOSPHATE DIPHOSPHATASE"/>
    <property type="match status" value="1"/>
</dbReference>
<dbReference type="PANTHER" id="PTHR12629">
    <property type="entry name" value="DIPHOSPHOINOSITOL POLYPHOSPHATE PHOSPHOHYDROLASE"/>
    <property type="match status" value="1"/>
</dbReference>
<dbReference type="InterPro" id="IPR047198">
    <property type="entry name" value="DDP-like_NUDIX"/>
</dbReference>
<proteinExistence type="predicted"/>
<keyword evidence="3 5" id="KW-0378">Hydrolase</keyword>
<evidence type="ECO:0000256" key="4">
    <source>
        <dbReference type="ARBA" id="ARBA00022842"/>
    </source>
</evidence>
<dbReference type="SUPFAM" id="SSF55811">
    <property type="entry name" value="Nudix"/>
    <property type="match status" value="1"/>
</dbReference>
<evidence type="ECO:0000256" key="3">
    <source>
        <dbReference type="ARBA" id="ARBA00022801"/>
    </source>
</evidence>
<dbReference type="InterPro" id="IPR015797">
    <property type="entry name" value="NUDIX_hydrolase-like_dom_sf"/>
</dbReference>
<gene>
    <name evidence="5" type="ORF">ACFSJ3_04770</name>
</gene>
<dbReference type="CDD" id="cd04666">
    <property type="entry name" value="NUDIX_DIPP2_like_Nudt4"/>
    <property type="match status" value="1"/>
</dbReference>
<sequence length="156" mass="17917">MKPLKLQAQLKDKKSSAHREVQIGAVPFLIENNQLKVVLVTSRSGRQWLFPKGHDELHMTRKGVARTEAYEEAGLLGSIGPKRYTVTCLRRCHGRLRLHTFYPMEVTYLLPKWPEMHQRRRKVVSIAKAMRMLSCSSLKSVLAEMLAEVKPLRRAA</sequence>
<evidence type="ECO:0000313" key="6">
    <source>
        <dbReference type="Proteomes" id="UP001597380"/>
    </source>
</evidence>
<dbReference type="GO" id="GO:0016787">
    <property type="term" value="F:hydrolase activity"/>
    <property type="evidence" value="ECO:0007669"/>
    <property type="project" value="UniProtKB-KW"/>
</dbReference>
<evidence type="ECO:0000256" key="1">
    <source>
        <dbReference type="ARBA" id="ARBA00001946"/>
    </source>
</evidence>
<protein>
    <submittedName>
        <fullName evidence="5">NUDIX hydrolase</fullName>
    </submittedName>
</protein>
<dbReference type="Proteomes" id="UP001597380">
    <property type="component" value="Unassembled WGS sequence"/>
</dbReference>
<comment type="cofactor">
    <cofactor evidence="1">
        <name>Mg(2+)</name>
        <dbReference type="ChEBI" id="CHEBI:18420"/>
    </cofactor>
</comment>
<reference evidence="6" key="1">
    <citation type="journal article" date="2019" name="Int. J. Syst. Evol. Microbiol.">
        <title>The Global Catalogue of Microorganisms (GCM) 10K type strain sequencing project: providing services to taxonomists for standard genome sequencing and annotation.</title>
        <authorList>
            <consortium name="The Broad Institute Genomics Platform"/>
            <consortium name="The Broad Institute Genome Sequencing Center for Infectious Disease"/>
            <person name="Wu L."/>
            <person name="Ma J."/>
        </authorList>
    </citation>
    <scope>NUCLEOTIDE SEQUENCE [LARGE SCALE GENOMIC DNA]</scope>
    <source>
        <strain evidence="6">CGMCC 1.10992</strain>
    </source>
</reference>
<accession>A0ABW4XJM9</accession>
<name>A0ABW4XJM9_9GAMM</name>
<dbReference type="EMBL" id="JBHUHT010000008">
    <property type="protein sequence ID" value="MFD2095289.1"/>
    <property type="molecule type" value="Genomic_DNA"/>
</dbReference>
<evidence type="ECO:0000256" key="2">
    <source>
        <dbReference type="ARBA" id="ARBA00022723"/>
    </source>
</evidence>
<organism evidence="5 6">
    <name type="scientific">Corallincola platygyrae</name>
    <dbReference type="NCBI Taxonomy" id="1193278"/>
    <lineage>
        <taxon>Bacteria</taxon>
        <taxon>Pseudomonadati</taxon>
        <taxon>Pseudomonadota</taxon>
        <taxon>Gammaproteobacteria</taxon>
        <taxon>Alteromonadales</taxon>
        <taxon>Psychromonadaceae</taxon>
        <taxon>Corallincola</taxon>
    </lineage>
</organism>
<comment type="caution">
    <text evidence="5">The sequence shown here is derived from an EMBL/GenBank/DDBJ whole genome shotgun (WGS) entry which is preliminary data.</text>
</comment>
<keyword evidence="2" id="KW-0479">Metal-binding</keyword>
<keyword evidence="6" id="KW-1185">Reference proteome</keyword>
<dbReference type="RefSeq" id="WP_345338449.1">
    <property type="nucleotide sequence ID" value="NZ_BAABLI010000005.1"/>
</dbReference>
<dbReference type="Gene3D" id="3.90.79.10">
    <property type="entry name" value="Nucleoside Triphosphate Pyrophosphohydrolase"/>
    <property type="match status" value="1"/>
</dbReference>